<dbReference type="EMBL" id="QQBC01000002">
    <property type="protein sequence ID" value="RDI68304.1"/>
    <property type="molecule type" value="Genomic_DNA"/>
</dbReference>
<feature type="domain" description="Amphi-Trp" evidence="1">
    <location>
        <begin position="2"/>
        <end position="83"/>
    </location>
</feature>
<dbReference type="RefSeq" id="WP_067993179.1">
    <property type="nucleotide sequence ID" value="NZ_QQBC01000002.1"/>
</dbReference>
<gene>
    <name evidence="2" type="ORF">DFR76_102705</name>
</gene>
<evidence type="ECO:0000259" key="1">
    <source>
        <dbReference type="Pfam" id="PF20068"/>
    </source>
</evidence>
<dbReference type="Proteomes" id="UP000254869">
    <property type="component" value="Unassembled WGS sequence"/>
</dbReference>
<accession>A0A370IFS7</accession>
<proteinExistence type="predicted"/>
<dbReference type="Pfam" id="PF20068">
    <property type="entry name" value="Amphi-Trp"/>
    <property type="match status" value="1"/>
</dbReference>
<comment type="caution">
    <text evidence="2">The sequence shown here is derived from an EMBL/GenBank/DDBJ whole genome shotgun (WGS) entry which is preliminary data.</text>
</comment>
<dbReference type="STRING" id="1210086.GCA_001613105_01281"/>
<dbReference type="AlphaFoldDB" id="A0A370IFS7"/>
<evidence type="ECO:0000313" key="3">
    <source>
        <dbReference type="Proteomes" id="UP000254869"/>
    </source>
</evidence>
<name>A0A370IFS7_9NOCA</name>
<protein>
    <recommendedName>
        <fullName evidence="1">Amphi-Trp domain-containing protein</fullName>
    </recommendedName>
</protein>
<reference evidence="2 3" key="1">
    <citation type="submission" date="2018-07" db="EMBL/GenBank/DDBJ databases">
        <title>Genomic Encyclopedia of Type Strains, Phase IV (KMG-IV): sequencing the most valuable type-strain genomes for metagenomic binning, comparative biology and taxonomic classification.</title>
        <authorList>
            <person name="Goeker M."/>
        </authorList>
    </citation>
    <scope>NUCLEOTIDE SEQUENCE [LARGE SCALE GENOMIC DNA]</scope>
    <source>
        <strain evidence="2 3">DSM 44290</strain>
    </source>
</reference>
<sequence length="93" mass="10471">MGNRLIFHDHRSLTRAQLAAELRRIADHLDARHDLGYGRLGTPGHLTVPEHVERELDISYSTHDGGFTVDLEFKWTTDTFADQGHGHRVGLAS</sequence>
<organism evidence="2 3">
    <name type="scientific">Nocardia pseudobrasiliensis</name>
    <dbReference type="NCBI Taxonomy" id="45979"/>
    <lineage>
        <taxon>Bacteria</taxon>
        <taxon>Bacillati</taxon>
        <taxon>Actinomycetota</taxon>
        <taxon>Actinomycetes</taxon>
        <taxon>Mycobacteriales</taxon>
        <taxon>Nocardiaceae</taxon>
        <taxon>Nocardia</taxon>
    </lineage>
</organism>
<dbReference type="InterPro" id="IPR027598">
    <property type="entry name" value="Amphi-Trp_dom"/>
</dbReference>
<keyword evidence="3" id="KW-1185">Reference proteome</keyword>
<evidence type="ECO:0000313" key="2">
    <source>
        <dbReference type="EMBL" id="RDI68304.1"/>
    </source>
</evidence>